<dbReference type="SMART" id="SM00512">
    <property type="entry name" value="Skp1"/>
    <property type="match status" value="1"/>
</dbReference>
<dbReference type="InterPro" id="IPR001232">
    <property type="entry name" value="SKP1-like"/>
</dbReference>
<protein>
    <recommendedName>
        <fullName evidence="4">SKP1-like protein</fullName>
    </recommendedName>
</protein>
<dbReference type="FunFam" id="3.30.710.10:FF:000026">
    <property type="entry name" value="E3 ubiquitin ligase complex SCF subunit"/>
    <property type="match status" value="1"/>
</dbReference>
<evidence type="ECO:0000313" key="7">
    <source>
        <dbReference type="EMBL" id="KAK1324425.1"/>
    </source>
</evidence>
<dbReference type="InterPro" id="IPR016897">
    <property type="entry name" value="SKP1"/>
</dbReference>
<dbReference type="InterPro" id="IPR016072">
    <property type="entry name" value="Skp1_comp_dimer"/>
</dbReference>
<evidence type="ECO:0000256" key="1">
    <source>
        <dbReference type="ARBA" id="ARBA00004906"/>
    </source>
</evidence>
<dbReference type="GO" id="GO:0006511">
    <property type="term" value="P:ubiquitin-dependent protein catabolic process"/>
    <property type="evidence" value="ECO:0007669"/>
    <property type="project" value="InterPro"/>
</dbReference>
<evidence type="ECO:0000256" key="4">
    <source>
        <dbReference type="PIRNR" id="PIRNR028729"/>
    </source>
</evidence>
<reference evidence="7" key="2">
    <citation type="submission" date="2023-06" db="EMBL/GenBank/DDBJ databases">
        <authorList>
            <person name="Ma L."/>
            <person name="Liu K.-W."/>
            <person name="Li Z."/>
            <person name="Hsiao Y.-Y."/>
            <person name="Qi Y."/>
            <person name="Fu T."/>
            <person name="Tang G."/>
            <person name="Zhang D."/>
            <person name="Sun W.-H."/>
            <person name="Liu D.-K."/>
            <person name="Li Y."/>
            <person name="Chen G.-Z."/>
            <person name="Liu X.-D."/>
            <person name="Liao X.-Y."/>
            <person name="Jiang Y.-T."/>
            <person name="Yu X."/>
            <person name="Hao Y."/>
            <person name="Huang J."/>
            <person name="Zhao X.-W."/>
            <person name="Ke S."/>
            <person name="Chen Y.-Y."/>
            <person name="Wu W.-L."/>
            <person name="Hsu J.-L."/>
            <person name="Lin Y.-F."/>
            <person name="Huang M.-D."/>
            <person name="Li C.-Y."/>
            <person name="Huang L."/>
            <person name="Wang Z.-W."/>
            <person name="Zhao X."/>
            <person name="Zhong W.-Y."/>
            <person name="Peng D.-H."/>
            <person name="Ahmad S."/>
            <person name="Lan S."/>
            <person name="Zhang J.-S."/>
            <person name="Tsai W.-C."/>
            <person name="Van De Peer Y."/>
            <person name="Liu Z.-J."/>
        </authorList>
    </citation>
    <scope>NUCLEOTIDE SEQUENCE</scope>
    <source>
        <strain evidence="7">CP</strain>
        <tissue evidence="7">Leaves</tissue>
    </source>
</reference>
<evidence type="ECO:0000259" key="6">
    <source>
        <dbReference type="Pfam" id="PF03931"/>
    </source>
</evidence>
<dbReference type="InterPro" id="IPR016073">
    <property type="entry name" value="Skp1_comp_POZ"/>
</dbReference>
<dbReference type="Pfam" id="PF03931">
    <property type="entry name" value="Skp1_POZ"/>
    <property type="match status" value="1"/>
</dbReference>
<keyword evidence="3 4" id="KW-0833">Ubl conjugation pathway</keyword>
<keyword evidence="8" id="KW-1185">Reference proteome</keyword>
<dbReference type="InterPro" id="IPR011333">
    <property type="entry name" value="SKP1/BTB/POZ_sf"/>
</dbReference>
<proteinExistence type="inferred from homology"/>
<dbReference type="SUPFAM" id="SSF54695">
    <property type="entry name" value="POZ domain"/>
    <property type="match status" value="1"/>
</dbReference>
<comment type="subunit">
    <text evidence="4">Part of a SCF (SKP1-cullin-F-box) protein ligase complex.</text>
</comment>
<gene>
    <name evidence="7" type="primary">SKP1A</name>
    <name evidence="7" type="ORF">QJS10_CPA01g02159</name>
</gene>
<dbReference type="InterPro" id="IPR036296">
    <property type="entry name" value="SKP1-like_dim_sf"/>
</dbReference>
<dbReference type="PANTHER" id="PTHR11165">
    <property type="entry name" value="SKP1"/>
    <property type="match status" value="1"/>
</dbReference>
<accession>A0AAV9FF30</accession>
<evidence type="ECO:0000256" key="2">
    <source>
        <dbReference type="ARBA" id="ARBA00009993"/>
    </source>
</evidence>
<dbReference type="SUPFAM" id="SSF81382">
    <property type="entry name" value="Skp1 dimerisation domain-like"/>
    <property type="match status" value="1"/>
</dbReference>
<dbReference type="CDD" id="cd18322">
    <property type="entry name" value="BTB_POZ_SKP1"/>
    <property type="match status" value="1"/>
</dbReference>
<dbReference type="GO" id="GO:0016567">
    <property type="term" value="P:protein ubiquitination"/>
    <property type="evidence" value="ECO:0007669"/>
    <property type="project" value="UniProtKB-UniRule"/>
</dbReference>
<reference evidence="7" key="1">
    <citation type="journal article" date="2023" name="Nat. Commun.">
        <title>Diploid and tetraploid genomes of Acorus and the evolution of monocots.</title>
        <authorList>
            <person name="Ma L."/>
            <person name="Liu K.W."/>
            <person name="Li Z."/>
            <person name="Hsiao Y.Y."/>
            <person name="Qi Y."/>
            <person name="Fu T."/>
            <person name="Tang G.D."/>
            <person name="Zhang D."/>
            <person name="Sun W.H."/>
            <person name="Liu D.K."/>
            <person name="Li Y."/>
            <person name="Chen G.Z."/>
            <person name="Liu X.D."/>
            <person name="Liao X.Y."/>
            <person name="Jiang Y.T."/>
            <person name="Yu X."/>
            <person name="Hao Y."/>
            <person name="Huang J."/>
            <person name="Zhao X.W."/>
            <person name="Ke S."/>
            <person name="Chen Y.Y."/>
            <person name="Wu W.L."/>
            <person name="Hsu J.L."/>
            <person name="Lin Y.F."/>
            <person name="Huang M.D."/>
            <person name="Li C.Y."/>
            <person name="Huang L."/>
            <person name="Wang Z.W."/>
            <person name="Zhao X."/>
            <person name="Zhong W.Y."/>
            <person name="Peng D.H."/>
            <person name="Ahmad S."/>
            <person name="Lan S."/>
            <person name="Zhang J.S."/>
            <person name="Tsai W.C."/>
            <person name="Van de Peer Y."/>
            <person name="Liu Z.J."/>
        </authorList>
    </citation>
    <scope>NUCLEOTIDE SEQUENCE</scope>
    <source>
        <strain evidence="7">CP</strain>
    </source>
</reference>
<comment type="function">
    <text evidence="4">Involved in ubiquitination and subsequent proteasomal degradation of target proteins. Together with CUL1, RBX1 and a F-box protein, it forms a SCF E3 ubiquitin ligase complex. The functional specificity of this complex depends on the type of F-box protein. In the SCF complex, it serves as an adapter that links the F-box protein to CUL1.</text>
</comment>
<dbReference type="PIRSF" id="PIRSF028729">
    <property type="entry name" value="E3_ubiquit_lig_SCF_Skp"/>
    <property type="match status" value="1"/>
</dbReference>
<feature type="domain" description="SKP1 component POZ" evidence="6">
    <location>
        <begin position="12"/>
        <end position="69"/>
    </location>
</feature>
<dbReference type="EMBL" id="JAUJYO010000001">
    <property type="protein sequence ID" value="KAK1324425.1"/>
    <property type="molecule type" value="Genomic_DNA"/>
</dbReference>
<evidence type="ECO:0000313" key="8">
    <source>
        <dbReference type="Proteomes" id="UP001180020"/>
    </source>
</evidence>
<comment type="pathway">
    <text evidence="1 4">Protein modification; protein ubiquitination.</text>
</comment>
<dbReference type="Pfam" id="PF01466">
    <property type="entry name" value="Skp1"/>
    <property type="match status" value="1"/>
</dbReference>
<evidence type="ECO:0000256" key="3">
    <source>
        <dbReference type="ARBA" id="ARBA00022786"/>
    </source>
</evidence>
<name>A0AAV9FF30_ACOCL</name>
<comment type="similarity">
    <text evidence="2 4">Belongs to the SKP1 family.</text>
</comment>
<dbReference type="Proteomes" id="UP001180020">
    <property type="component" value="Unassembled WGS sequence"/>
</dbReference>
<evidence type="ECO:0000259" key="5">
    <source>
        <dbReference type="Pfam" id="PF01466"/>
    </source>
</evidence>
<dbReference type="GO" id="GO:0009867">
    <property type="term" value="P:jasmonic acid mediated signaling pathway"/>
    <property type="evidence" value="ECO:0007669"/>
    <property type="project" value="UniProtKB-ARBA"/>
</dbReference>
<organism evidence="7 8">
    <name type="scientific">Acorus calamus</name>
    <name type="common">Sweet flag</name>
    <dbReference type="NCBI Taxonomy" id="4465"/>
    <lineage>
        <taxon>Eukaryota</taxon>
        <taxon>Viridiplantae</taxon>
        <taxon>Streptophyta</taxon>
        <taxon>Embryophyta</taxon>
        <taxon>Tracheophyta</taxon>
        <taxon>Spermatophyta</taxon>
        <taxon>Magnoliopsida</taxon>
        <taxon>Liliopsida</taxon>
        <taxon>Acoraceae</taxon>
        <taxon>Acorus</taxon>
    </lineage>
</organism>
<feature type="domain" description="SKP1 component dimerisation" evidence="5">
    <location>
        <begin position="110"/>
        <end position="156"/>
    </location>
</feature>
<comment type="caution">
    <text evidence="7">The sequence shown here is derived from an EMBL/GenBank/DDBJ whole genome shotgun (WGS) entry which is preliminary data.</text>
</comment>
<sequence length="158" mass="17765">MASSPQSRKNKTVILRSNEGEEFTVDEAAAAMSNLTLNMMSDGCADNPVPLHNVSDKTLKKVVQYIQKHALAAPPAAAEEDLREWDRDFIDVSTDDLYDILMAANYMEIPGLLDLVAQKTADLIKGKSAEEIRKTFKIPNDFSTEQDREIRKEANWFM</sequence>
<dbReference type="Gene3D" id="3.30.710.10">
    <property type="entry name" value="Potassium Channel Kv1.1, Chain A"/>
    <property type="match status" value="1"/>
</dbReference>
<dbReference type="AlphaFoldDB" id="A0AAV9FF30"/>